<proteinExistence type="inferred from homology"/>
<comment type="caution">
    <text evidence="6">The sequence shown here is derived from an EMBL/GenBank/DDBJ whole genome shotgun (WGS) entry which is preliminary data.</text>
</comment>
<dbReference type="InterPro" id="IPR000010">
    <property type="entry name" value="Cystatin_dom"/>
</dbReference>
<dbReference type="PANTHER" id="PTHR11413:SF110">
    <property type="entry name" value="CYSTEINE PROTEINASE INHIBITOR 6"/>
    <property type="match status" value="1"/>
</dbReference>
<dbReference type="Pfam" id="PF16845">
    <property type="entry name" value="SQAPI"/>
    <property type="match status" value="1"/>
</dbReference>
<dbReference type="PANTHER" id="PTHR11413">
    <property type="entry name" value="CYSTATIN FAMILY MEMBER"/>
    <property type="match status" value="1"/>
</dbReference>
<evidence type="ECO:0000256" key="2">
    <source>
        <dbReference type="ARBA" id="ARBA00022690"/>
    </source>
</evidence>
<evidence type="ECO:0000256" key="1">
    <source>
        <dbReference type="ARBA" id="ARBA00007233"/>
    </source>
</evidence>
<dbReference type="AlphaFoldDB" id="A0A8T0RQ03"/>
<dbReference type="Proteomes" id="UP000823388">
    <property type="component" value="Chromosome 5N"/>
</dbReference>
<evidence type="ECO:0000313" key="7">
    <source>
        <dbReference type="Proteomes" id="UP000823388"/>
    </source>
</evidence>
<gene>
    <name evidence="6" type="ORF">PVAP13_5NG134600</name>
</gene>
<evidence type="ECO:0000259" key="5">
    <source>
        <dbReference type="SMART" id="SM00043"/>
    </source>
</evidence>
<reference evidence="6 7" key="1">
    <citation type="submission" date="2020-05" db="EMBL/GenBank/DDBJ databases">
        <title>WGS assembly of Panicum virgatum.</title>
        <authorList>
            <person name="Lovell J.T."/>
            <person name="Jenkins J."/>
            <person name="Shu S."/>
            <person name="Juenger T.E."/>
            <person name="Schmutz J."/>
        </authorList>
    </citation>
    <scope>NUCLEOTIDE SEQUENCE [LARGE SCALE GENOMIC DNA]</scope>
    <source>
        <strain evidence="7">cv. AP13</strain>
    </source>
</reference>
<dbReference type="CDD" id="cd00042">
    <property type="entry name" value="CY"/>
    <property type="match status" value="1"/>
</dbReference>
<name>A0A8T0RQ03_PANVG</name>
<accession>A0A8T0RQ03</accession>
<dbReference type="SUPFAM" id="SSF54403">
    <property type="entry name" value="Cystatin/monellin"/>
    <property type="match status" value="1"/>
</dbReference>
<organism evidence="6 7">
    <name type="scientific">Panicum virgatum</name>
    <name type="common">Blackwell switchgrass</name>
    <dbReference type="NCBI Taxonomy" id="38727"/>
    <lineage>
        <taxon>Eukaryota</taxon>
        <taxon>Viridiplantae</taxon>
        <taxon>Streptophyta</taxon>
        <taxon>Embryophyta</taxon>
        <taxon>Tracheophyta</taxon>
        <taxon>Spermatophyta</taxon>
        <taxon>Magnoliopsida</taxon>
        <taxon>Liliopsida</taxon>
        <taxon>Poales</taxon>
        <taxon>Poaceae</taxon>
        <taxon>PACMAD clade</taxon>
        <taxon>Panicoideae</taxon>
        <taxon>Panicodae</taxon>
        <taxon>Paniceae</taxon>
        <taxon>Panicinae</taxon>
        <taxon>Panicum</taxon>
        <taxon>Panicum sect. Hiantes</taxon>
    </lineage>
</organism>
<evidence type="ECO:0000313" key="6">
    <source>
        <dbReference type="EMBL" id="KAG2587330.1"/>
    </source>
</evidence>
<protein>
    <recommendedName>
        <fullName evidence="4">Cysteine proteinase inhibitor</fullName>
    </recommendedName>
</protein>
<comment type="similarity">
    <text evidence="1 4">Belongs to the cystatin family. Phytocystatin subfamily.</text>
</comment>
<dbReference type="InterPro" id="IPR027214">
    <property type="entry name" value="Cystatin"/>
</dbReference>
<dbReference type="InterPro" id="IPR046350">
    <property type="entry name" value="Cystatin_sf"/>
</dbReference>
<dbReference type="EMBL" id="CM029046">
    <property type="protein sequence ID" value="KAG2587330.1"/>
    <property type="molecule type" value="Genomic_DNA"/>
</dbReference>
<keyword evidence="7" id="KW-1185">Reference proteome</keyword>
<dbReference type="Gene3D" id="3.10.450.10">
    <property type="match status" value="1"/>
</dbReference>
<dbReference type="SMART" id="SM00043">
    <property type="entry name" value="CY"/>
    <property type="match status" value="1"/>
</dbReference>
<evidence type="ECO:0000256" key="4">
    <source>
        <dbReference type="RuleBase" id="RU362130"/>
    </source>
</evidence>
<keyword evidence="2 4" id="KW-0646">Protease inhibitor</keyword>
<evidence type="ECO:0000256" key="3">
    <source>
        <dbReference type="ARBA" id="ARBA00022704"/>
    </source>
</evidence>
<feature type="domain" description="Cystatin" evidence="5">
    <location>
        <begin position="144"/>
        <end position="256"/>
    </location>
</feature>
<dbReference type="GO" id="GO:0004869">
    <property type="term" value="F:cysteine-type endopeptidase inhibitor activity"/>
    <property type="evidence" value="ECO:0007669"/>
    <property type="project" value="UniProtKB-KW"/>
</dbReference>
<sequence length="256" mass="27711">MAVTDGLDRVAWLASVAGLAEEAQLGWASGTVGCLACSGKFGLPFFEQASLPLVHTRKPCKLLTDGIFLVPATPAASLKLPNPGCDLPPIRRVGNTTQPSDRWLRRPVLFLGPCPPRHRIVAPGATMSAERDELRAAAEGMLVLLCGRIVDAPGRENDPRIVDLARSAVDEQNKNVRLADAFMTCTGFMLRLPVAACLNTHLEFEKLVTVKEQGVAGTLYYFTIKAKDGDAKKLYEAKVYEAPWLGLEGLVDLKLC</sequence>
<keyword evidence="3 4" id="KW-0789">Thiol protease inhibitor</keyword>